<dbReference type="Proteomes" id="UP000008808">
    <property type="component" value="Chromosome"/>
</dbReference>
<sequence length="221" mass="23632">MRALVLGLACALAACASGPQRGDFPRIPLTANPSKVVTAELGFARMAKDEGQWTAFRRTMADGALIFGRTGAIPARDFLRGMEDPPVAVDWEPYRVWSSCDGSLAVTNGALTTPEGESGEFVAMWRRQSDGEYRWVFDAGWQTDAPPQEPAFIQTEVADCDAPPAAKLGGSGNSISSDATLTYDFELRGEAGARERTISVTLLRGGAPVTVYDRIIPSGAE</sequence>
<name>Q2N7E4_ERYLH</name>
<reference evidence="3" key="1">
    <citation type="journal article" date="2009" name="J. Bacteriol.">
        <title>Complete genome sequence of Erythrobacter litoralis HTCC2594.</title>
        <authorList>
            <person name="Oh H.M."/>
            <person name="Giovannoni S.J."/>
            <person name="Ferriera S."/>
            <person name="Johnson J."/>
            <person name="Cho J.C."/>
        </authorList>
    </citation>
    <scope>NUCLEOTIDE SEQUENCE [LARGE SCALE GENOMIC DNA]</scope>
    <source>
        <strain evidence="3">HTCC2594</strain>
    </source>
</reference>
<keyword evidence="3" id="KW-1185">Reference proteome</keyword>
<dbReference type="STRING" id="314225.ELI_11525"/>
<dbReference type="EMBL" id="CP000157">
    <property type="protein sequence ID" value="ABC64397.1"/>
    <property type="molecule type" value="Genomic_DNA"/>
</dbReference>
<dbReference type="AlphaFoldDB" id="Q2N7E4"/>
<accession>Q2N7E4</accession>
<feature type="chain" id="PRO_5004213160" description="DUF4440 domain-containing protein" evidence="1">
    <location>
        <begin position="17"/>
        <end position="221"/>
    </location>
</feature>
<feature type="signal peptide" evidence="1">
    <location>
        <begin position="1"/>
        <end position="16"/>
    </location>
</feature>
<dbReference type="KEGG" id="eli:ELI_11525"/>
<dbReference type="RefSeq" id="WP_011415220.1">
    <property type="nucleotide sequence ID" value="NC_007722.1"/>
</dbReference>
<keyword evidence="1" id="KW-0732">Signal</keyword>
<protein>
    <recommendedName>
        <fullName evidence="4">DUF4440 domain-containing protein</fullName>
    </recommendedName>
</protein>
<evidence type="ECO:0000313" key="3">
    <source>
        <dbReference type="Proteomes" id="UP000008808"/>
    </source>
</evidence>
<gene>
    <name evidence="2" type="ordered locus">ELI_11525</name>
</gene>
<evidence type="ECO:0000313" key="2">
    <source>
        <dbReference type="EMBL" id="ABC64397.1"/>
    </source>
</evidence>
<proteinExistence type="predicted"/>
<dbReference type="eggNOG" id="ENOG5031DD2">
    <property type="taxonomic scope" value="Bacteria"/>
</dbReference>
<dbReference type="PROSITE" id="PS51257">
    <property type="entry name" value="PROKAR_LIPOPROTEIN"/>
    <property type="match status" value="1"/>
</dbReference>
<evidence type="ECO:0008006" key="4">
    <source>
        <dbReference type="Google" id="ProtNLM"/>
    </source>
</evidence>
<organism evidence="2 3">
    <name type="scientific">Erythrobacter litoralis (strain HTCC2594)</name>
    <dbReference type="NCBI Taxonomy" id="314225"/>
    <lineage>
        <taxon>Bacteria</taxon>
        <taxon>Pseudomonadati</taxon>
        <taxon>Pseudomonadota</taxon>
        <taxon>Alphaproteobacteria</taxon>
        <taxon>Sphingomonadales</taxon>
        <taxon>Erythrobacteraceae</taxon>
        <taxon>Erythrobacter/Porphyrobacter group</taxon>
        <taxon>Erythrobacter</taxon>
    </lineage>
</organism>
<dbReference type="HOGENOM" id="CLU_1155495_0_0_5"/>
<evidence type="ECO:0000256" key="1">
    <source>
        <dbReference type="SAM" id="SignalP"/>
    </source>
</evidence>
<dbReference type="OrthoDB" id="7201546at2"/>